<dbReference type="GO" id="GO:0031629">
    <property type="term" value="P:synaptic vesicle fusion to presynaptic active zone membrane"/>
    <property type="evidence" value="ECO:0007669"/>
    <property type="project" value="TreeGrafter"/>
</dbReference>
<dbReference type="PANTHER" id="PTHR19305:SF9">
    <property type="entry name" value="SYNAPTOSOMAL-ASSOCIATED PROTEIN 29"/>
    <property type="match status" value="1"/>
</dbReference>
<evidence type="ECO:0000256" key="3">
    <source>
        <dbReference type="ARBA" id="ARBA00022927"/>
    </source>
</evidence>
<dbReference type="SUPFAM" id="SSF58038">
    <property type="entry name" value="SNARE fusion complex"/>
    <property type="match status" value="2"/>
</dbReference>
<sequence>MIGNSNVYNDLNDEVDDFAFLSHPQQGKSGYLLGTDRSNNCSQSTANQWEQQRKQLLEQRRAIEERTLESSKVSLGLLYDSEKVGLSTAEELIKQKEQLNGVEQKLDYVNQATRISQKHLNSMKSIFGGIRNYFSKSTDTSPNSTTAPISSLPAPTSNPSSLQQSIERMRNEMTESSAANHPALRNRSTPDFSGFMDEEREDDRDGERKINNSSDQSAYAQRSLQIEKQLDENLDEMGKGIYRLKNLAMGLNSEIEEQNRMLGRITTKAERAEDTINYQTRQMKNLLR</sequence>
<dbReference type="EMBL" id="NCKU01002833">
    <property type="protein sequence ID" value="RWS08692.1"/>
    <property type="molecule type" value="Genomic_DNA"/>
</dbReference>
<evidence type="ECO:0000256" key="2">
    <source>
        <dbReference type="ARBA" id="ARBA00022448"/>
    </source>
</evidence>
<dbReference type="GO" id="GO:0015031">
    <property type="term" value="P:protein transport"/>
    <property type="evidence" value="ECO:0007669"/>
    <property type="project" value="UniProtKB-KW"/>
</dbReference>
<gene>
    <name evidence="8" type="ORF">B4U79_06654</name>
</gene>
<dbReference type="GO" id="GO:0031201">
    <property type="term" value="C:SNARE complex"/>
    <property type="evidence" value="ECO:0007669"/>
    <property type="project" value="TreeGrafter"/>
</dbReference>
<dbReference type="Gene3D" id="1.20.5.110">
    <property type="match status" value="2"/>
</dbReference>
<comment type="caution">
    <text evidence="8">The sequence shown here is derived from an EMBL/GenBank/DDBJ whole genome shotgun (WGS) entry which is preliminary data.</text>
</comment>
<organism evidence="8 9">
    <name type="scientific">Dinothrombium tinctorium</name>
    <dbReference type="NCBI Taxonomy" id="1965070"/>
    <lineage>
        <taxon>Eukaryota</taxon>
        <taxon>Metazoa</taxon>
        <taxon>Ecdysozoa</taxon>
        <taxon>Arthropoda</taxon>
        <taxon>Chelicerata</taxon>
        <taxon>Arachnida</taxon>
        <taxon>Acari</taxon>
        <taxon>Acariformes</taxon>
        <taxon>Trombidiformes</taxon>
        <taxon>Prostigmata</taxon>
        <taxon>Anystina</taxon>
        <taxon>Parasitengona</taxon>
        <taxon>Trombidioidea</taxon>
        <taxon>Trombidiidae</taxon>
        <taxon>Dinothrombium</taxon>
    </lineage>
</organism>
<feature type="coiled-coil region" evidence="5">
    <location>
        <begin position="39"/>
        <end position="66"/>
    </location>
</feature>
<dbReference type="GO" id="GO:0016082">
    <property type="term" value="P:synaptic vesicle priming"/>
    <property type="evidence" value="ECO:0007669"/>
    <property type="project" value="TreeGrafter"/>
</dbReference>
<dbReference type="OrthoDB" id="18679at2759"/>
<dbReference type="FunFam" id="1.20.5.110:FF:000041">
    <property type="entry name" value="Synaptosomal-associated protein 29"/>
    <property type="match status" value="1"/>
</dbReference>
<dbReference type="PROSITE" id="PS50192">
    <property type="entry name" value="T_SNARE"/>
    <property type="match status" value="1"/>
</dbReference>
<reference evidence="8 9" key="1">
    <citation type="journal article" date="2018" name="Gigascience">
        <title>Genomes of trombidid mites reveal novel predicted allergens and laterally-transferred genes associated with secondary metabolism.</title>
        <authorList>
            <person name="Dong X."/>
            <person name="Chaisiri K."/>
            <person name="Xia D."/>
            <person name="Armstrong S.D."/>
            <person name="Fang Y."/>
            <person name="Donnelly M.J."/>
            <person name="Kadowaki T."/>
            <person name="McGarry J.W."/>
            <person name="Darby A.C."/>
            <person name="Makepeace B.L."/>
        </authorList>
    </citation>
    <scope>NUCLEOTIDE SEQUENCE [LARGE SCALE GENOMIC DNA]</scope>
    <source>
        <strain evidence="8">UoL-WK</strain>
    </source>
</reference>
<keyword evidence="3" id="KW-0653">Protein transport</keyword>
<dbReference type="CDD" id="cd15856">
    <property type="entry name" value="SNARE_SNAP29C"/>
    <property type="match status" value="1"/>
</dbReference>
<proteinExistence type="inferred from homology"/>
<evidence type="ECO:0000256" key="6">
    <source>
        <dbReference type="SAM" id="MobiDB-lite"/>
    </source>
</evidence>
<dbReference type="Proteomes" id="UP000285301">
    <property type="component" value="Unassembled WGS sequence"/>
</dbReference>
<feature type="compositionally biased region" description="Polar residues" evidence="6">
    <location>
        <begin position="138"/>
        <end position="166"/>
    </location>
</feature>
<name>A0A3S3P5Z9_9ACAR</name>
<evidence type="ECO:0000256" key="4">
    <source>
        <dbReference type="ARBA" id="ARBA00023054"/>
    </source>
</evidence>
<dbReference type="PANTHER" id="PTHR19305">
    <property type="entry name" value="SYNAPTOSOMAL ASSOCIATED PROTEIN"/>
    <property type="match status" value="1"/>
</dbReference>
<accession>A0A3S3P5Z9</accession>
<evidence type="ECO:0000313" key="9">
    <source>
        <dbReference type="Proteomes" id="UP000285301"/>
    </source>
</evidence>
<keyword evidence="2" id="KW-0813">Transport</keyword>
<evidence type="ECO:0000256" key="1">
    <source>
        <dbReference type="ARBA" id="ARBA00009480"/>
    </source>
</evidence>
<protein>
    <submittedName>
        <fullName evidence="8">Synaptosomal-associated protein 29-like protein</fullName>
    </submittedName>
</protein>
<dbReference type="GO" id="GO:0005484">
    <property type="term" value="F:SNAP receptor activity"/>
    <property type="evidence" value="ECO:0007669"/>
    <property type="project" value="TreeGrafter"/>
</dbReference>
<feature type="domain" description="T-SNARE coiled-coil homology" evidence="7">
    <location>
        <begin position="224"/>
        <end position="286"/>
    </location>
</feature>
<keyword evidence="9" id="KW-1185">Reference proteome</keyword>
<feature type="region of interest" description="Disordered" evidence="6">
    <location>
        <begin position="138"/>
        <end position="221"/>
    </location>
</feature>
<dbReference type="GO" id="GO:0098793">
    <property type="term" value="C:presynapse"/>
    <property type="evidence" value="ECO:0007669"/>
    <property type="project" value="GOC"/>
</dbReference>
<dbReference type="InterPro" id="IPR000727">
    <property type="entry name" value="T_SNARE_dom"/>
</dbReference>
<feature type="compositionally biased region" description="Polar residues" evidence="6">
    <location>
        <begin position="211"/>
        <end position="221"/>
    </location>
</feature>
<keyword evidence="4 5" id="KW-0175">Coiled coil</keyword>
<dbReference type="GO" id="GO:0019905">
    <property type="term" value="F:syntaxin binding"/>
    <property type="evidence" value="ECO:0007669"/>
    <property type="project" value="TreeGrafter"/>
</dbReference>
<evidence type="ECO:0000256" key="5">
    <source>
        <dbReference type="SAM" id="Coils"/>
    </source>
</evidence>
<evidence type="ECO:0000259" key="7">
    <source>
        <dbReference type="PROSITE" id="PS50192"/>
    </source>
</evidence>
<dbReference type="AlphaFoldDB" id="A0A3S3P5Z9"/>
<evidence type="ECO:0000313" key="8">
    <source>
        <dbReference type="EMBL" id="RWS08692.1"/>
    </source>
</evidence>
<dbReference type="GO" id="GO:0005886">
    <property type="term" value="C:plasma membrane"/>
    <property type="evidence" value="ECO:0007669"/>
    <property type="project" value="TreeGrafter"/>
</dbReference>
<comment type="similarity">
    <text evidence="1">Belongs to the SNAP-25 family.</text>
</comment>
<dbReference type="SMART" id="SM00397">
    <property type="entry name" value="t_SNARE"/>
    <property type="match status" value="2"/>
</dbReference>
<dbReference type="STRING" id="1965070.A0A3S3P5Z9"/>